<proteinExistence type="predicted"/>
<feature type="compositionally biased region" description="Basic and acidic residues" evidence="1">
    <location>
        <begin position="106"/>
        <end position="116"/>
    </location>
</feature>
<comment type="caution">
    <text evidence="2">The sequence shown here is derived from an EMBL/GenBank/DDBJ whole genome shotgun (WGS) entry which is preliminary data.</text>
</comment>
<evidence type="ECO:0000313" key="3">
    <source>
        <dbReference type="Proteomes" id="UP001148838"/>
    </source>
</evidence>
<keyword evidence="3" id="KW-1185">Reference proteome</keyword>
<evidence type="ECO:0000256" key="1">
    <source>
        <dbReference type="SAM" id="MobiDB-lite"/>
    </source>
</evidence>
<feature type="region of interest" description="Disordered" evidence="1">
    <location>
        <begin position="91"/>
        <end position="116"/>
    </location>
</feature>
<dbReference type="EMBL" id="JAJSOF020000038">
    <property type="protein sequence ID" value="KAJ4427762.1"/>
    <property type="molecule type" value="Genomic_DNA"/>
</dbReference>
<dbReference type="Proteomes" id="UP001148838">
    <property type="component" value="Unassembled WGS sequence"/>
</dbReference>
<gene>
    <name evidence="2" type="ORF">ANN_25415</name>
</gene>
<feature type="region of interest" description="Disordered" evidence="1">
    <location>
        <begin position="35"/>
        <end position="63"/>
    </location>
</feature>
<organism evidence="2 3">
    <name type="scientific">Periplaneta americana</name>
    <name type="common">American cockroach</name>
    <name type="synonym">Blatta americana</name>
    <dbReference type="NCBI Taxonomy" id="6978"/>
    <lineage>
        <taxon>Eukaryota</taxon>
        <taxon>Metazoa</taxon>
        <taxon>Ecdysozoa</taxon>
        <taxon>Arthropoda</taxon>
        <taxon>Hexapoda</taxon>
        <taxon>Insecta</taxon>
        <taxon>Pterygota</taxon>
        <taxon>Neoptera</taxon>
        <taxon>Polyneoptera</taxon>
        <taxon>Dictyoptera</taxon>
        <taxon>Blattodea</taxon>
        <taxon>Blattoidea</taxon>
        <taxon>Blattidae</taxon>
        <taxon>Blattinae</taxon>
        <taxon>Periplaneta</taxon>
    </lineage>
</organism>
<reference evidence="2 3" key="1">
    <citation type="journal article" date="2022" name="Allergy">
        <title>Genome assembly and annotation of Periplaneta americana reveal a comprehensive cockroach allergen profile.</title>
        <authorList>
            <person name="Wang L."/>
            <person name="Xiong Q."/>
            <person name="Saelim N."/>
            <person name="Wang L."/>
            <person name="Nong W."/>
            <person name="Wan A.T."/>
            <person name="Shi M."/>
            <person name="Liu X."/>
            <person name="Cao Q."/>
            <person name="Hui J.H.L."/>
            <person name="Sookrung N."/>
            <person name="Leung T.F."/>
            <person name="Tungtrongchitr A."/>
            <person name="Tsui S.K.W."/>
        </authorList>
    </citation>
    <scope>NUCLEOTIDE SEQUENCE [LARGE SCALE GENOMIC DNA]</scope>
    <source>
        <tissue evidence="2">Whole body-01</tissue>
    </source>
</reference>
<sequence>MAGLCESGNEPPGSLKACKCSSSDQHTVSFLGHKGSFQQQSGTVRNHRDHAQYRKSVPTQSEPVLSRKHLGEERMMLKLIRKRKELVGSLAEKKLPLPTEGCTGRNGEREKSSGQK</sequence>
<name>A0ABQ8S1E5_PERAM</name>
<protein>
    <submittedName>
        <fullName evidence="2">Uncharacterized protein</fullName>
    </submittedName>
</protein>
<accession>A0ABQ8S1E5</accession>
<evidence type="ECO:0000313" key="2">
    <source>
        <dbReference type="EMBL" id="KAJ4427762.1"/>
    </source>
</evidence>